<proteinExistence type="predicted"/>
<dbReference type="AlphaFoldDB" id="A0A4S4K8C3"/>
<keyword evidence="9" id="KW-1185">Reference proteome</keyword>
<gene>
    <name evidence="8" type="ORF">EW026_g7280</name>
</gene>
<dbReference type="EMBL" id="SGPJ01000497">
    <property type="protein sequence ID" value="THG94126.1"/>
    <property type="molecule type" value="Genomic_DNA"/>
</dbReference>
<feature type="domain" description="C2H2-type" evidence="7">
    <location>
        <begin position="70"/>
        <end position="100"/>
    </location>
</feature>
<evidence type="ECO:0000256" key="4">
    <source>
        <dbReference type="ARBA" id="ARBA00022833"/>
    </source>
</evidence>
<dbReference type="Proteomes" id="UP000309038">
    <property type="component" value="Unassembled WGS sequence"/>
</dbReference>
<comment type="caution">
    <text evidence="8">The sequence shown here is derived from an EMBL/GenBank/DDBJ whole genome shotgun (WGS) entry which is preliminary data.</text>
</comment>
<keyword evidence="1" id="KW-0479">Metal-binding</keyword>
<evidence type="ECO:0000256" key="1">
    <source>
        <dbReference type="ARBA" id="ARBA00022723"/>
    </source>
</evidence>
<reference evidence="8 9" key="1">
    <citation type="submission" date="2019-02" db="EMBL/GenBank/DDBJ databases">
        <title>Genome sequencing of the rare red list fungi Phlebia centrifuga.</title>
        <authorList>
            <person name="Buettner E."/>
            <person name="Kellner H."/>
        </authorList>
    </citation>
    <scope>NUCLEOTIDE SEQUENCE [LARGE SCALE GENOMIC DNA]</scope>
    <source>
        <strain evidence="8 9">DSM 108282</strain>
    </source>
</reference>
<keyword evidence="4" id="KW-0862">Zinc</keyword>
<dbReference type="PANTHER" id="PTHR19818:SF139">
    <property type="entry name" value="PAIR-RULE PROTEIN ODD-PAIRED"/>
    <property type="match status" value="1"/>
</dbReference>
<feature type="region of interest" description="Disordered" evidence="6">
    <location>
        <begin position="1"/>
        <end position="25"/>
    </location>
</feature>
<dbReference type="SUPFAM" id="SSF57667">
    <property type="entry name" value="beta-beta-alpha zinc fingers"/>
    <property type="match status" value="1"/>
</dbReference>
<feature type="compositionally biased region" description="Low complexity" evidence="6">
    <location>
        <begin position="436"/>
        <end position="463"/>
    </location>
</feature>
<keyword evidence="3 5" id="KW-0863">Zinc-finger</keyword>
<dbReference type="FunFam" id="3.30.160.60:FF:002343">
    <property type="entry name" value="Zinc finger protein 33A"/>
    <property type="match status" value="1"/>
</dbReference>
<accession>A0A4S4K8C3</accession>
<dbReference type="Pfam" id="PF00096">
    <property type="entry name" value="zf-C2H2"/>
    <property type="match status" value="1"/>
</dbReference>
<dbReference type="InterPro" id="IPR036236">
    <property type="entry name" value="Znf_C2H2_sf"/>
</dbReference>
<feature type="compositionally biased region" description="Basic and acidic residues" evidence="6">
    <location>
        <begin position="1"/>
        <end position="12"/>
    </location>
</feature>
<dbReference type="GO" id="GO:0000981">
    <property type="term" value="F:DNA-binding transcription factor activity, RNA polymerase II-specific"/>
    <property type="evidence" value="ECO:0007669"/>
    <property type="project" value="TreeGrafter"/>
</dbReference>
<evidence type="ECO:0000256" key="6">
    <source>
        <dbReference type="SAM" id="MobiDB-lite"/>
    </source>
</evidence>
<dbReference type="Gene3D" id="3.30.160.60">
    <property type="entry name" value="Classic Zinc Finger"/>
    <property type="match status" value="2"/>
</dbReference>
<dbReference type="InterPro" id="IPR050329">
    <property type="entry name" value="GLI_C2H2-zinc-finger"/>
</dbReference>
<dbReference type="InterPro" id="IPR013087">
    <property type="entry name" value="Znf_C2H2_type"/>
</dbReference>
<evidence type="ECO:0000259" key="7">
    <source>
        <dbReference type="PROSITE" id="PS50157"/>
    </source>
</evidence>
<protein>
    <recommendedName>
        <fullName evidence="7">C2H2-type domain-containing protein</fullName>
    </recommendedName>
</protein>
<name>A0A4S4K8C3_9APHY</name>
<dbReference type="GO" id="GO:0000978">
    <property type="term" value="F:RNA polymerase II cis-regulatory region sequence-specific DNA binding"/>
    <property type="evidence" value="ECO:0007669"/>
    <property type="project" value="TreeGrafter"/>
</dbReference>
<keyword evidence="2" id="KW-0677">Repeat</keyword>
<feature type="compositionally biased region" description="Low complexity" evidence="6">
    <location>
        <begin position="158"/>
        <end position="171"/>
    </location>
</feature>
<feature type="domain" description="C2H2-type" evidence="7">
    <location>
        <begin position="101"/>
        <end position="128"/>
    </location>
</feature>
<feature type="compositionally biased region" description="Basic and acidic residues" evidence="6">
    <location>
        <begin position="481"/>
        <end position="495"/>
    </location>
</feature>
<dbReference type="PROSITE" id="PS50157">
    <property type="entry name" value="ZINC_FINGER_C2H2_2"/>
    <property type="match status" value="2"/>
</dbReference>
<evidence type="ECO:0000256" key="5">
    <source>
        <dbReference type="PROSITE-ProRule" id="PRU00042"/>
    </source>
</evidence>
<evidence type="ECO:0000313" key="8">
    <source>
        <dbReference type="EMBL" id="THG94126.1"/>
    </source>
</evidence>
<dbReference type="GO" id="GO:0008270">
    <property type="term" value="F:zinc ion binding"/>
    <property type="evidence" value="ECO:0007669"/>
    <property type="project" value="UniProtKB-KW"/>
</dbReference>
<feature type="region of interest" description="Disordered" evidence="6">
    <location>
        <begin position="273"/>
        <end position="298"/>
    </location>
</feature>
<dbReference type="GO" id="GO:0005634">
    <property type="term" value="C:nucleus"/>
    <property type="evidence" value="ECO:0007669"/>
    <property type="project" value="UniProtKB-ARBA"/>
</dbReference>
<feature type="region of interest" description="Disordered" evidence="6">
    <location>
        <begin position="147"/>
        <end position="176"/>
    </location>
</feature>
<organism evidence="8 9">
    <name type="scientific">Hermanssonia centrifuga</name>
    <dbReference type="NCBI Taxonomy" id="98765"/>
    <lineage>
        <taxon>Eukaryota</taxon>
        <taxon>Fungi</taxon>
        <taxon>Dikarya</taxon>
        <taxon>Basidiomycota</taxon>
        <taxon>Agaricomycotina</taxon>
        <taxon>Agaricomycetes</taxon>
        <taxon>Polyporales</taxon>
        <taxon>Meruliaceae</taxon>
        <taxon>Hermanssonia</taxon>
    </lineage>
</organism>
<feature type="region of interest" description="Disordered" evidence="6">
    <location>
        <begin position="318"/>
        <end position="368"/>
    </location>
</feature>
<dbReference type="SMART" id="SM00355">
    <property type="entry name" value="ZnF_C2H2"/>
    <property type="match status" value="2"/>
</dbReference>
<feature type="region of interest" description="Disordered" evidence="6">
    <location>
        <begin position="398"/>
        <end position="495"/>
    </location>
</feature>
<dbReference type="GO" id="GO:0045944">
    <property type="term" value="P:positive regulation of transcription by RNA polymerase II"/>
    <property type="evidence" value="ECO:0007669"/>
    <property type="project" value="UniProtKB-ARBA"/>
</dbReference>
<evidence type="ECO:0000256" key="2">
    <source>
        <dbReference type="ARBA" id="ARBA00022737"/>
    </source>
</evidence>
<sequence length="624" mass="68512">MDSEKSPSDDHNSFNSDDDLLIDHDQSEDMAVAVAHMPQPFLPPPSSTSPIVQSSTTMNKRYRPAPAKTFQCRGYGECRMVFSRSEHLARHIRKHTGERPFTCHCGKQFSRLDNLRQHAQTVHSDKQDQNERMMHELTSLHATMTAATKGSAPRGKRGQAAATASAGSNNTLDGTLPAMSIKQEDGAHSMSMRPGTSTGYEGGDGEMYHSTGNWSSDIDRVNNHSFRDPGQSFRVPPASATAAAALSHQPHFQRPGQSFLASATFNFSLPDIADHSTGGSRPGTASRPTDRSLPPISTVVPASLPASLALPQPPLLQPPLFVPQQREQHGSSLTSSHVLPLPTPSASYGLHGRRPSTATRPGTAPASYYYGGGNSQSFRPGSGVSAMVAPRPELSLSLATGHGRRPVGLDHGTLYRSYNDNGGEEPTSPVGGPYDSPFSFHAPTSSTPSSATFPAAAPYASSSLANPRKRPYSGSDDGEYDDSRERDRGNDLHRQQEEQMYLRMRREEEAEQRYREQEFIEHQRRKSEEELHQQYLMHLEEYPINTNVTSNNSPSPHGLQYFPQQAYDGDLRHHSSEDLRGHLELGMDGQMYQHHPTQMVAYPLAPLDLQVEGNPTGMIKYESP</sequence>
<evidence type="ECO:0000256" key="3">
    <source>
        <dbReference type="ARBA" id="ARBA00022771"/>
    </source>
</evidence>
<evidence type="ECO:0000313" key="9">
    <source>
        <dbReference type="Proteomes" id="UP000309038"/>
    </source>
</evidence>
<dbReference type="PANTHER" id="PTHR19818">
    <property type="entry name" value="ZINC FINGER PROTEIN ZIC AND GLI"/>
    <property type="match status" value="1"/>
</dbReference>